<dbReference type="GO" id="GO:0005737">
    <property type="term" value="C:cytoplasm"/>
    <property type="evidence" value="ECO:0007669"/>
    <property type="project" value="UniProtKB-SubCell"/>
</dbReference>
<evidence type="ECO:0000256" key="10">
    <source>
        <dbReference type="ARBA" id="ARBA00022912"/>
    </source>
</evidence>
<dbReference type="InterPro" id="IPR044506">
    <property type="entry name" value="CDC14_C"/>
</dbReference>
<dbReference type="InterPro" id="IPR000387">
    <property type="entry name" value="Tyr_Pase_dom"/>
</dbReference>
<dbReference type="InterPro" id="IPR029260">
    <property type="entry name" value="DSPn"/>
</dbReference>
<keyword evidence="10" id="KW-0904">Protein phosphatase</keyword>
<evidence type="ECO:0000256" key="1">
    <source>
        <dbReference type="ARBA" id="ARBA00004123"/>
    </source>
</evidence>
<dbReference type="Proteomes" id="UP000054350">
    <property type="component" value="Unassembled WGS sequence"/>
</dbReference>
<dbReference type="GO" id="GO:0031981">
    <property type="term" value="C:nuclear lumen"/>
    <property type="evidence" value="ECO:0007669"/>
    <property type="project" value="UniProtKB-ARBA"/>
</dbReference>
<dbReference type="GO" id="GO:0004725">
    <property type="term" value="F:protein tyrosine phosphatase activity"/>
    <property type="evidence" value="ECO:0007669"/>
    <property type="project" value="UniProtKB-EC"/>
</dbReference>
<dbReference type="GO" id="GO:0005815">
    <property type="term" value="C:microtubule organizing center"/>
    <property type="evidence" value="ECO:0007669"/>
    <property type="project" value="UniProtKB-ARBA"/>
</dbReference>
<dbReference type="VEuPathDB" id="FungiDB:AMAG_11311"/>
<dbReference type="InterPro" id="IPR020422">
    <property type="entry name" value="TYR_PHOSPHATASE_DUAL_dom"/>
</dbReference>
<dbReference type="Pfam" id="PF22785">
    <property type="entry name" value="Tc-R-P"/>
    <property type="match status" value="1"/>
</dbReference>
<dbReference type="InterPro" id="IPR050561">
    <property type="entry name" value="PTP"/>
</dbReference>
<dbReference type="GO" id="GO:0000278">
    <property type="term" value="P:mitotic cell cycle"/>
    <property type="evidence" value="ECO:0007669"/>
    <property type="project" value="UniProtKB-ARBA"/>
</dbReference>
<keyword evidence="8" id="KW-0498">Mitosis</keyword>
<dbReference type="SMART" id="SM00195">
    <property type="entry name" value="DSPc"/>
    <property type="match status" value="1"/>
</dbReference>
<dbReference type="STRING" id="578462.A0A0L0SW75"/>
<dbReference type="Pfam" id="PF14671">
    <property type="entry name" value="DSPn"/>
    <property type="match status" value="1"/>
</dbReference>
<evidence type="ECO:0000256" key="12">
    <source>
        <dbReference type="ARBA" id="ARBA00023254"/>
    </source>
</evidence>
<feature type="compositionally biased region" description="Low complexity" evidence="14">
    <location>
        <begin position="510"/>
        <end position="521"/>
    </location>
</feature>
<dbReference type="GO" id="GO:0051321">
    <property type="term" value="P:meiotic cell cycle"/>
    <property type="evidence" value="ECO:0007669"/>
    <property type="project" value="UniProtKB-KW"/>
</dbReference>
<dbReference type="Gene3D" id="3.90.190.10">
    <property type="entry name" value="Protein tyrosine phosphatase superfamily"/>
    <property type="match status" value="2"/>
</dbReference>
<sequence>MPVYSAVHATAANPYAAGGVAQAEVEFIPGRLYFTSSPQDLSARNASSPDVHYFTIDHVLVYMPFCADFGPPNMAHLYRFLVMLDRKLKDPALSAKRIVLYSSTDHDKRANAAYLISAFMMIAKKQAPEQAYRPLVGHSPPFMPYRDAGSGPATYFLTVLDCLKGLHRAQACGLFTFANFSLDEYEKHEKVEWGDFNWISPKFLAFASPADDLPVHPRTGWGIQMLADYFATHGIVSVVRLNNKLYDKAAFTARGIEHVEMYFPDGSCPSDAIVRRFLDLAESRDGPLAVHCKAGLGRTGSLIAAYIMKHYKFTASEIIAFLRIMRPGSVVGPQQNWLHAKQNEFHRMLDGVTRDEIDATAARPMYTSGPAAALVDCMDVDELPSPTTAGNGNVMYAPIPAQPRKTVDPNDPHTVVQAQQQGRAPRRAAAASAAVALQQSSHVARSAAYSAAAASNAGTAARMTVAQQQAAAWATTPKGAASSAPPPRATAQARTVRAPAAAVVAPVTVTATSAGVAPGTPGRRTRKTGPSV</sequence>
<dbReference type="EMBL" id="GG745351">
    <property type="protein sequence ID" value="KNE66828.1"/>
    <property type="molecule type" value="Genomic_DNA"/>
</dbReference>
<protein>
    <recommendedName>
        <fullName evidence="4">protein-tyrosine-phosphatase</fullName>
        <ecNumber evidence="4">3.1.3.48</ecNumber>
    </recommendedName>
</protein>
<keyword evidence="5" id="KW-0963">Cytoplasm</keyword>
<dbReference type="AlphaFoldDB" id="A0A0L0SW75"/>
<evidence type="ECO:0000259" key="15">
    <source>
        <dbReference type="PROSITE" id="PS50054"/>
    </source>
</evidence>
<feature type="domain" description="Tyrosine-protein phosphatase" evidence="15">
    <location>
        <begin position="195"/>
        <end position="351"/>
    </location>
</feature>
<evidence type="ECO:0000256" key="9">
    <source>
        <dbReference type="ARBA" id="ARBA00022801"/>
    </source>
</evidence>
<feature type="region of interest" description="Disordered" evidence="14">
    <location>
        <begin position="510"/>
        <end position="532"/>
    </location>
</feature>
<dbReference type="GO" id="GO:0033554">
    <property type="term" value="P:cellular response to stress"/>
    <property type="evidence" value="ECO:0007669"/>
    <property type="project" value="UniProtKB-ARBA"/>
</dbReference>
<dbReference type="OrthoDB" id="5632at2759"/>
<dbReference type="EC" id="3.1.3.48" evidence="4"/>
<keyword evidence="11" id="KW-0539">Nucleus</keyword>
<reference evidence="17 18" key="1">
    <citation type="submission" date="2009-11" db="EMBL/GenBank/DDBJ databases">
        <title>Annotation of Allomyces macrogynus ATCC 38327.</title>
        <authorList>
            <consortium name="The Broad Institute Genome Sequencing Platform"/>
            <person name="Russ C."/>
            <person name="Cuomo C."/>
            <person name="Burger G."/>
            <person name="Gray M.W."/>
            <person name="Holland P.W.H."/>
            <person name="King N."/>
            <person name="Lang F.B.F."/>
            <person name="Roger A.J."/>
            <person name="Ruiz-Trillo I."/>
            <person name="Young S.K."/>
            <person name="Zeng Q."/>
            <person name="Gargeya S."/>
            <person name="Fitzgerald M."/>
            <person name="Haas B."/>
            <person name="Abouelleil A."/>
            <person name="Alvarado L."/>
            <person name="Arachchi H.M."/>
            <person name="Berlin A."/>
            <person name="Chapman S.B."/>
            <person name="Gearin G."/>
            <person name="Goldberg J."/>
            <person name="Griggs A."/>
            <person name="Gujja S."/>
            <person name="Hansen M."/>
            <person name="Heiman D."/>
            <person name="Howarth C."/>
            <person name="Larimer J."/>
            <person name="Lui A."/>
            <person name="MacDonald P.J.P."/>
            <person name="McCowen C."/>
            <person name="Montmayeur A."/>
            <person name="Murphy C."/>
            <person name="Neiman D."/>
            <person name="Pearson M."/>
            <person name="Priest M."/>
            <person name="Roberts A."/>
            <person name="Saif S."/>
            <person name="Shea T."/>
            <person name="Sisk P."/>
            <person name="Stolte C."/>
            <person name="Sykes S."/>
            <person name="Wortman J."/>
            <person name="Nusbaum C."/>
            <person name="Birren B."/>
        </authorList>
    </citation>
    <scope>NUCLEOTIDE SEQUENCE [LARGE SCALE GENOMIC DNA]</scope>
    <source>
        <strain evidence="17 18">ATCC 38327</strain>
    </source>
</reference>
<dbReference type="PROSITE" id="PS50056">
    <property type="entry name" value="TYR_PHOSPHATASE_2"/>
    <property type="match status" value="1"/>
</dbReference>
<dbReference type="SUPFAM" id="SSF52799">
    <property type="entry name" value="(Phosphotyrosine protein) phosphatases II"/>
    <property type="match status" value="2"/>
</dbReference>
<dbReference type="GO" id="GO:0032954">
    <property type="term" value="P:regulation of cytokinetic process"/>
    <property type="evidence" value="ECO:0007669"/>
    <property type="project" value="UniProtKB-ARBA"/>
</dbReference>
<dbReference type="GO" id="GO:0051301">
    <property type="term" value="P:cell division"/>
    <property type="evidence" value="ECO:0007669"/>
    <property type="project" value="UniProtKB-KW"/>
</dbReference>
<evidence type="ECO:0000256" key="5">
    <source>
        <dbReference type="ARBA" id="ARBA00022490"/>
    </source>
</evidence>
<evidence type="ECO:0000256" key="4">
    <source>
        <dbReference type="ARBA" id="ARBA00013064"/>
    </source>
</evidence>
<keyword evidence="9" id="KW-0378">Hydrolase</keyword>
<dbReference type="PROSITE" id="PS00383">
    <property type="entry name" value="TYR_PHOSPHATASE_1"/>
    <property type="match status" value="1"/>
</dbReference>
<comment type="similarity">
    <text evidence="3">Belongs to the protein-tyrosine phosphatase family. Non-receptor class CDC14 subfamily.</text>
</comment>
<dbReference type="PROSITE" id="PS50054">
    <property type="entry name" value="TYR_PHOSPHATASE_DUAL"/>
    <property type="match status" value="1"/>
</dbReference>
<evidence type="ECO:0000256" key="11">
    <source>
        <dbReference type="ARBA" id="ARBA00023242"/>
    </source>
</evidence>
<dbReference type="InterPro" id="IPR016130">
    <property type="entry name" value="Tyr_Pase_AS"/>
</dbReference>
<keyword evidence="6" id="KW-0597">Phosphoprotein</keyword>
<name>A0A0L0SW75_ALLM3</name>
<dbReference type="FunFam" id="3.90.190.10:FF:000038">
    <property type="entry name" value="Tyrosine-protein phosphatase CDC14"/>
    <property type="match status" value="1"/>
</dbReference>
<dbReference type="GO" id="GO:0007096">
    <property type="term" value="P:regulation of exit from mitosis"/>
    <property type="evidence" value="ECO:0007669"/>
    <property type="project" value="UniProtKB-ARBA"/>
</dbReference>
<keyword evidence="13" id="KW-0131">Cell cycle</keyword>
<comment type="subcellular location">
    <subcellularLocation>
        <location evidence="2">Cytoplasm</location>
    </subcellularLocation>
    <subcellularLocation>
        <location evidence="1">Nucleus</location>
    </subcellularLocation>
</comment>
<evidence type="ECO:0000256" key="14">
    <source>
        <dbReference type="SAM" id="MobiDB-lite"/>
    </source>
</evidence>
<dbReference type="InterPro" id="IPR003595">
    <property type="entry name" value="Tyr_Pase_cat"/>
</dbReference>
<evidence type="ECO:0000256" key="13">
    <source>
        <dbReference type="ARBA" id="ARBA00023306"/>
    </source>
</evidence>
<dbReference type="PANTHER" id="PTHR23339">
    <property type="entry name" value="TYROSINE SPECIFIC PROTEIN PHOSPHATASE AND DUAL SPECIFICITY PROTEIN PHOSPHATASE"/>
    <property type="match status" value="1"/>
</dbReference>
<dbReference type="CDD" id="cd14499">
    <property type="entry name" value="CDC14_C"/>
    <property type="match status" value="1"/>
</dbReference>
<evidence type="ECO:0000256" key="8">
    <source>
        <dbReference type="ARBA" id="ARBA00022776"/>
    </source>
</evidence>
<gene>
    <name evidence="17" type="ORF">AMAG_11311</name>
</gene>
<dbReference type="InterPro" id="IPR029021">
    <property type="entry name" value="Prot-tyrosine_phosphatase-like"/>
</dbReference>
<reference evidence="18" key="2">
    <citation type="submission" date="2009-11" db="EMBL/GenBank/DDBJ databases">
        <title>The Genome Sequence of Allomyces macrogynus strain ATCC 38327.</title>
        <authorList>
            <consortium name="The Broad Institute Genome Sequencing Platform"/>
            <person name="Russ C."/>
            <person name="Cuomo C."/>
            <person name="Shea T."/>
            <person name="Young S.K."/>
            <person name="Zeng Q."/>
            <person name="Koehrsen M."/>
            <person name="Haas B."/>
            <person name="Borodovsky M."/>
            <person name="Guigo R."/>
            <person name="Alvarado L."/>
            <person name="Berlin A."/>
            <person name="Borenstein D."/>
            <person name="Chen Z."/>
            <person name="Engels R."/>
            <person name="Freedman E."/>
            <person name="Gellesch M."/>
            <person name="Goldberg J."/>
            <person name="Griggs A."/>
            <person name="Gujja S."/>
            <person name="Heiman D."/>
            <person name="Hepburn T."/>
            <person name="Howarth C."/>
            <person name="Jen D."/>
            <person name="Larson L."/>
            <person name="Lewis B."/>
            <person name="Mehta T."/>
            <person name="Park D."/>
            <person name="Pearson M."/>
            <person name="Roberts A."/>
            <person name="Saif S."/>
            <person name="Shenoy N."/>
            <person name="Sisk P."/>
            <person name="Stolte C."/>
            <person name="Sykes S."/>
            <person name="Walk T."/>
            <person name="White J."/>
            <person name="Yandava C."/>
            <person name="Burger G."/>
            <person name="Gray M.W."/>
            <person name="Holland P.W.H."/>
            <person name="King N."/>
            <person name="Lang F.B.F."/>
            <person name="Roger A.J."/>
            <person name="Ruiz-Trillo I."/>
            <person name="Lander E."/>
            <person name="Nusbaum C."/>
        </authorList>
    </citation>
    <scope>NUCLEOTIDE SEQUENCE [LARGE SCALE GENOMIC DNA]</scope>
    <source>
        <strain evidence="18">ATCC 38327</strain>
    </source>
</reference>
<dbReference type="InterPro" id="IPR000242">
    <property type="entry name" value="PTP_cat"/>
</dbReference>
<evidence type="ECO:0000259" key="16">
    <source>
        <dbReference type="PROSITE" id="PS50056"/>
    </source>
</evidence>
<feature type="region of interest" description="Disordered" evidence="14">
    <location>
        <begin position="476"/>
        <end position="495"/>
    </location>
</feature>
<evidence type="ECO:0000256" key="7">
    <source>
        <dbReference type="ARBA" id="ARBA00022618"/>
    </source>
</evidence>
<evidence type="ECO:0000313" key="18">
    <source>
        <dbReference type="Proteomes" id="UP000054350"/>
    </source>
</evidence>
<keyword evidence="18" id="KW-1185">Reference proteome</keyword>
<dbReference type="eggNOG" id="KOG1720">
    <property type="taxonomic scope" value="Eukaryota"/>
</dbReference>
<proteinExistence type="inferred from homology"/>
<dbReference type="PRINTS" id="PR00700">
    <property type="entry name" value="PRTYPHPHTASE"/>
</dbReference>
<evidence type="ECO:0000313" key="17">
    <source>
        <dbReference type="EMBL" id="KNE66828.1"/>
    </source>
</evidence>
<feature type="compositionally biased region" description="Basic residues" evidence="14">
    <location>
        <begin position="523"/>
        <end position="532"/>
    </location>
</feature>
<keyword evidence="12" id="KW-0469">Meiosis</keyword>
<feature type="domain" description="Tyrosine specific protein phosphatases" evidence="16">
    <location>
        <begin position="275"/>
        <end position="337"/>
    </location>
</feature>
<accession>A0A0L0SW75</accession>
<keyword evidence="7" id="KW-0132">Cell division</keyword>
<evidence type="ECO:0000256" key="3">
    <source>
        <dbReference type="ARBA" id="ARBA00007315"/>
    </source>
</evidence>
<evidence type="ECO:0000256" key="6">
    <source>
        <dbReference type="ARBA" id="ARBA00022553"/>
    </source>
</evidence>
<dbReference type="CDD" id="cd17657">
    <property type="entry name" value="CDC14_N"/>
    <property type="match status" value="1"/>
</dbReference>
<organism evidence="17 18">
    <name type="scientific">Allomyces macrogynus (strain ATCC 38327)</name>
    <name type="common">Allomyces javanicus var. macrogynus</name>
    <dbReference type="NCBI Taxonomy" id="578462"/>
    <lineage>
        <taxon>Eukaryota</taxon>
        <taxon>Fungi</taxon>
        <taxon>Fungi incertae sedis</taxon>
        <taxon>Blastocladiomycota</taxon>
        <taxon>Blastocladiomycetes</taxon>
        <taxon>Blastocladiales</taxon>
        <taxon>Blastocladiaceae</taxon>
        <taxon>Allomyces</taxon>
    </lineage>
</organism>
<dbReference type="SMART" id="SM00404">
    <property type="entry name" value="PTPc_motif"/>
    <property type="match status" value="1"/>
</dbReference>
<evidence type="ECO:0000256" key="2">
    <source>
        <dbReference type="ARBA" id="ARBA00004496"/>
    </source>
</evidence>